<evidence type="ECO:0000313" key="2">
    <source>
        <dbReference type="EMBL" id="SOQ48777.1"/>
    </source>
</evidence>
<dbReference type="AlphaFoldDB" id="A0A2H1W6V4"/>
<dbReference type="EMBL" id="ODYU01006701">
    <property type="protein sequence ID" value="SOQ48777.1"/>
    <property type="molecule type" value="Genomic_DNA"/>
</dbReference>
<proteinExistence type="predicted"/>
<organism evidence="2">
    <name type="scientific">Spodoptera frugiperda</name>
    <name type="common">Fall armyworm</name>
    <dbReference type="NCBI Taxonomy" id="7108"/>
    <lineage>
        <taxon>Eukaryota</taxon>
        <taxon>Metazoa</taxon>
        <taxon>Ecdysozoa</taxon>
        <taxon>Arthropoda</taxon>
        <taxon>Hexapoda</taxon>
        <taxon>Insecta</taxon>
        <taxon>Pterygota</taxon>
        <taxon>Neoptera</taxon>
        <taxon>Endopterygota</taxon>
        <taxon>Lepidoptera</taxon>
        <taxon>Glossata</taxon>
        <taxon>Ditrysia</taxon>
        <taxon>Noctuoidea</taxon>
        <taxon>Noctuidae</taxon>
        <taxon>Amphipyrinae</taxon>
        <taxon>Spodoptera</taxon>
    </lineage>
</organism>
<accession>A0A2H1W6V4</accession>
<reference evidence="2" key="1">
    <citation type="submission" date="2016-07" db="EMBL/GenBank/DDBJ databases">
        <authorList>
            <person name="Bretaudeau A."/>
        </authorList>
    </citation>
    <scope>NUCLEOTIDE SEQUENCE</scope>
    <source>
        <strain evidence="2">Rice</strain>
        <tissue evidence="2">Whole body</tissue>
    </source>
</reference>
<name>A0A2H1W6V4_SPOFR</name>
<evidence type="ECO:0000256" key="1">
    <source>
        <dbReference type="SAM" id="SignalP"/>
    </source>
</evidence>
<keyword evidence="1" id="KW-0732">Signal</keyword>
<feature type="chain" id="PRO_5013722612" evidence="1">
    <location>
        <begin position="18"/>
        <end position="60"/>
    </location>
</feature>
<gene>
    <name evidence="2" type="ORF">SFRICE_024742</name>
</gene>
<feature type="signal peptide" evidence="1">
    <location>
        <begin position="1"/>
        <end position="17"/>
    </location>
</feature>
<protein>
    <submittedName>
        <fullName evidence="2">SFRICE_024742</fullName>
    </submittedName>
</protein>
<sequence length="60" mass="6607">MLLKLFIFALMVVGAMSLVVTSPRFLGPCPSGTHYSAQQRRCVSSAFDEGEPNLLDLLYD</sequence>